<comment type="similarity">
    <text evidence="2">Belongs to the MnmG family.</text>
</comment>
<feature type="domain" description="tRNA uridine 5-carboxymethylaminomethyl modification enzyme C-terminal subdomain" evidence="5">
    <location>
        <begin position="184"/>
        <end position="255"/>
    </location>
</feature>
<keyword evidence="4" id="KW-0274">FAD</keyword>
<dbReference type="InterPro" id="IPR040131">
    <property type="entry name" value="MnmG_N"/>
</dbReference>
<dbReference type="GO" id="GO:0002098">
    <property type="term" value="P:tRNA wobble uridine modification"/>
    <property type="evidence" value="ECO:0007669"/>
    <property type="project" value="TreeGrafter"/>
</dbReference>
<evidence type="ECO:0000256" key="1">
    <source>
        <dbReference type="ARBA" id="ARBA00001974"/>
    </source>
</evidence>
<dbReference type="Gene3D" id="3.50.50.60">
    <property type="entry name" value="FAD/NAD(P)-binding domain"/>
    <property type="match status" value="1"/>
</dbReference>
<sequence>REFIFAGQINGTSGYEEAAAQGFIAGVNAAQKIMNEPPLILTRDNSYIGVLVDDLLTKDLIEPYRMYTSRAEYRLVLRSDNADIRLSKFGNDIGLITDEQYRRVVKREKEIDRLISKLKASSLNPDRGNNIILEKMGTKPIYTPLSIYKLLKRPEVNISGVIDFTGDKRNDYDRKILKQAEIKIKYEGYISRQLSEIKKLESLEKYYLSRDLNYFKIVGLTYEAQEKLTKIKPNTLGQASRIAGISPADISILMLNLKGKPEAGV</sequence>
<dbReference type="SMART" id="SM01228">
    <property type="entry name" value="GIDA_assoc_3"/>
    <property type="match status" value="1"/>
</dbReference>
<dbReference type="InterPro" id="IPR020595">
    <property type="entry name" value="MnmG-rel_CS"/>
</dbReference>
<dbReference type="Gene3D" id="1.10.150.570">
    <property type="entry name" value="GidA associated domain, C-terminal subdomain"/>
    <property type="match status" value="1"/>
</dbReference>
<dbReference type="GO" id="GO:0005829">
    <property type="term" value="C:cytosol"/>
    <property type="evidence" value="ECO:0007669"/>
    <property type="project" value="TreeGrafter"/>
</dbReference>
<dbReference type="Pfam" id="PF13932">
    <property type="entry name" value="SAM_GIDA_C"/>
    <property type="match status" value="1"/>
</dbReference>
<dbReference type="InterPro" id="IPR049312">
    <property type="entry name" value="GIDA_C_N"/>
</dbReference>
<feature type="non-terminal residue" evidence="6">
    <location>
        <position position="1"/>
    </location>
</feature>
<comment type="caution">
    <text evidence="6">The sequence shown here is derived from an EMBL/GenBank/DDBJ whole genome shotgun (WGS) entry which is preliminary data.</text>
</comment>
<organism evidence="6">
    <name type="scientific">marine sediment metagenome</name>
    <dbReference type="NCBI Taxonomy" id="412755"/>
    <lineage>
        <taxon>unclassified sequences</taxon>
        <taxon>metagenomes</taxon>
        <taxon>ecological metagenomes</taxon>
    </lineage>
</organism>
<dbReference type="EMBL" id="BART01003908">
    <property type="protein sequence ID" value="GAG63425.1"/>
    <property type="molecule type" value="Genomic_DNA"/>
</dbReference>
<evidence type="ECO:0000313" key="6">
    <source>
        <dbReference type="EMBL" id="GAG63425.1"/>
    </source>
</evidence>
<gene>
    <name evidence="6" type="ORF">S01H4_10298</name>
</gene>
<reference evidence="6" key="1">
    <citation type="journal article" date="2014" name="Front. Microbiol.">
        <title>High frequency of phylogenetically diverse reductive dehalogenase-homologous genes in deep subseafloor sedimentary metagenomes.</title>
        <authorList>
            <person name="Kawai M."/>
            <person name="Futagami T."/>
            <person name="Toyoda A."/>
            <person name="Takaki Y."/>
            <person name="Nishi S."/>
            <person name="Hori S."/>
            <person name="Arai W."/>
            <person name="Tsubouchi T."/>
            <person name="Morono Y."/>
            <person name="Uchiyama I."/>
            <person name="Ito T."/>
            <person name="Fujiyama A."/>
            <person name="Inagaki F."/>
            <person name="Takami H."/>
        </authorList>
    </citation>
    <scope>NUCLEOTIDE SEQUENCE</scope>
    <source>
        <strain evidence="6">Expedition CK06-06</strain>
    </source>
</reference>
<dbReference type="Pfam" id="PF21680">
    <property type="entry name" value="GIDA_C_1st"/>
    <property type="match status" value="1"/>
</dbReference>
<dbReference type="InterPro" id="IPR047001">
    <property type="entry name" value="MnmG_C_subdom"/>
</dbReference>
<proteinExistence type="inferred from homology"/>
<comment type="cofactor">
    <cofactor evidence="1">
        <name>FAD</name>
        <dbReference type="ChEBI" id="CHEBI:57692"/>
    </cofactor>
</comment>
<dbReference type="FunFam" id="1.10.150.570:FF:000001">
    <property type="entry name" value="tRNA uridine 5-carboxymethylaminomethyl modification enzyme MnmG"/>
    <property type="match status" value="1"/>
</dbReference>
<name>X0Z2H8_9ZZZZ</name>
<evidence type="ECO:0000256" key="4">
    <source>
        <dbReference type="ARBA" id="ARBA00022827"/>
    </source>
</evidence>
<keyword evidence="3" id="KW-0285">Flavoprotein</keyword>
<evidence type="ECO:0000259" key="5">
    <source>
        <dbReference type="SMART" id="SM01228"/>
    </source>
</evidence>
<dbReference type="Gene3D" id="1.10.10.1800">
    <property type="entry name" value="tRNA uridine 5-carboxymethylaminomethyl modification enzyme MnmG/GidA"/>
    <property type="match status" value="1"/>
</dbReference>
<accession>X0Z2H8</accession>
<dbReference type="PANTHER" id="PTHR11806">
    <property type="entry name" value="GLUCOSE INHIBITED DIVISION PROTEIN A"/>
    <property type="match status" value="1"/>
</dbReference>
<dbReference type="InterPro" id="IPR002218">
    <property type="entry name" value="MnmG-rel"/>
</dbReference>
<dbReference type="GO" id="GO:0030488">
    <property type="term" value="P:tRNA methylation"/>
    <property type="evidence" value="ECO:0007669"/>
    <property type="project" value="TreeGrafter"/>
</dbReference>
<dbReference type="InterPro" id="IPR026904">
    <property type="entry name" value="MnmG_C"/>
</dbReference>
<evidence type="ECO:0000256" key="3">
    <source>
        <dbReference type="ARBA" id="ARBA00022630"/>
    </source>
</evidence>
<dbReference type="InterPro" id="IPR036188">
    <property type="entry name" value="FAD/NAD-bd_sf"/>
</dbReference>
<dbReference type="PROSITE" id="PS01281">
    <property type="entry name" value="GIDA_2"/>
    <property type="match status" value="1"/>
</dbReference>
<protein>
    <recommendedName>
        <fullName evidence="5">tRNA uridine 5-carboxymethylaminomethyl modification enzyme C-terminal subdomain domain-containing protein</fullName>
    </recommendedName>
</protein>
<dbReference type="InterPro" id="IPR044920">
    <property type="entry name" value="MnmG_C_subdom_sf"/>
</dbReference>
<dbReference type="Pfam" id="PF01134">
    <property type="entry name" value="GIDA"/>
    <property type="match status" value="1"/>
</dbReference>
<dbReference type="AlphaFoldDB" id="X0Z2H8"/>
<dbReference type="GO" id="GO:0050660">
    <property type="term" value="F:flavin adenine dinucleotide binding"/>
    <property type="evidence" value="ECO:0007669"/>
    <property type="project" value="InterPro"/>
</dbReference>
<evidence type="ECO:0000256" key="2">
    <source>
        <dbReference type="ARBA" id="ARBA00007653"/>
    </source>
</evidence>
<dbReference type="PANTHER" id="PTHR11806:SF0">
    <property type="entry name" value="PROTEIN MTO1 HOMOLOG, MITOCHONDRIAL"/>
    <property type="match status" value="1"/>
</dbReference>